<name>A0A1B7MNX8_9AGAM</name>
<keyword evidence="2" id="KW-1185">Reference proteome</keyword>
<proteinExistence type="predicted"/>
<dbReference type="EMBL" id="KV448630">
    <property type="protein sequence ID" value="OAX34299.1"/>
    <property type="molecule type" value="Genomic_DNA"/>
</dbReference>
<gene>
    <name evidence="1" type="ORF">K503DRAFT_859296</name>
</gene>
<evidence type="ECO:0000313" key="2">
    <source>
        <dbReference type="Proteomes" id="UP000092154"/>
    </source>
</evidence>
<evidence type="ECO:0000313" key="1">
    <source>
        <dbReference type="EMBL" id="OAX34299.1"/>
    </source>
</evidence>
<dbReference type="InParanoid" id="A0A1B7MNX8"/>
<reference evidence="1 2" key="1">
    <citation type="submission" date="2016-06" db="EMBL/GenBank/DDBJ databases">
        <title>Comparative genomics of the ectomycorrhizal sister species Rhizopogon vinicolor and Rhizopogon vesiculosus (Basidiomycota: Boletales) reveals a divergence of the mating type B locus.</title>
        <authorList>
            <consortium name="DOE Joint Genome Institute"/>
            <person name="Mujic A.B."/>
            <person name="Kuo A."/>
            <person name="Tritt A."/>
            <person name="Lipzen A."/>
            <person name="Chen C."/>
            <person name="Johnson J."/>
            <person name="Sharma A."/>
            <person name="Barry K."/>
            <person name="Grigoriev I.V."/>
            <person name="Spatafora J.W."/>
        </authorList>
    </citation>
    <scope>NUCLEOTIDE SEQUENCE [LARGE SCALE GENOMIC DNA]</scope>
    <source>
        <strain evidence="1 2">AM-OR11-026</strain>
    </source>
</reference>
<organism evidence="1 2">
    <name type="scientific">Rhizopogon vinicolor AM-OR11-026</name>
    <dbReference type="NCBI Taxonomy" id="1314800"/>
    <lineage>
        <taxon>Eukaryota</taxon>
        <taxon>Fungi</taxon>
        <taxon>Dikarya</taxon>
        <taxon>Basidiomycota</taxon>
        <taxon>Agaricomycotina</taxon>
        <taxon>Agaricomycetes</taxon>
        <taxon>Agaricomycetidae</taxon>
        <taxon>Boletales</taxon>
        <taxon>Suillineae</taxon>
        <taxon>Rhizopogonaceae</taxon>
        <taxon>Rhizopogon</taxon>
    </lineage>
</organism>
<accession>A0A1B7MNX8</accession>
<protein>
    <submittedName>
        <fullName evidence="1">Uncharacterized protein</fullName>
    </submittedName>
</protein>
<dbReference type="AlphaFoldDB" id="A0A1B7MNX8"/>
<sequence>MTTALVPGDEALSYSMTGAFAVETSLFVRVVDMATQMSSYQRLGTPVTCHYYCSGSIYVLHPELIHYLVPYHLTRTMRFSCFVAIAALAASMSVSAQCPGAICYEDDQCCEDFGCFLFVCIRYKDQTGSD</sequence>
<dbReference type="Proteomes" id="UP000092154">
    <property type="component" value="Unassembled WGS sequence"/>
</dbReference>